<dbReference type="InParanoid" id="A0A0D2HJQ1"/>
<dbReference type="AlphaFoldDB" id="A0A0D2HJQ1"/>
<dbReference type="GO" id="GO:0071949">
    <property type="term" value="F:FAD binding"/>
    <property type="evidence" value="ECO:0007669"/>
    <property type="project" value="InterPro"/>
</dbReference>
<evidence type="ECO:0000313" key="5">
    <source>
        <dbReference type="EMBL" id="KIX10878.1"/>
    </source>
</evidence>
<comment type="caution">
    <text evidence="5">The sequence shown here is derived from an EMBL/GenBank/DDBJ whole genome shotgun (WGS) entry which is preliminary data.</text>
</comment>
<dbReference type="InterPro" id="IPR051312">
    <property type="entry name" value="Diverse_Substr_Oxidored"/>
</dbReference>
<organism evidence="5 6">
    <name type="scientific">Dethiosulfatarculus sandiegensis</name>
    <dbReference type="NCBI Taxonomy" id="1429043"/>
    <lineage>
        <taxon>Bacteria</taxon>
        <taxon>Pseudomonadati</taxon>
        <taxon>Thermodesulfobacteriota</taxon>
        <taxon>Desulfarculia</taxon>
        <taxon>Desulfarculales</taxon>
        <taxon>Desulfarculaceae</taxon>
        <taxon>Dethiosulfatarculus</taxon>
    </lineage>
</organism>
<dbReference type="InterPro" id="IPR016169">
    <property type="entry name" value="FAD-bd_PCMH_sub2"/>
</dbReference>
<keyword evidence="3" id="KW-0560">Oxidoreductase</keyword>
<dbReference type="PANTHER" id="PTHR42659:SF2">
    <property type="entry name" value="XANTHINE DEHYDROGENASE SUBUNIT C-RELATED"/>
    <property type="match status" value="1"/>
</dbReference>
<feature type="domain" description="FAD-binding PCMH-type" evidence="4">
    <location>
        <begin position="1"/>
        <end position="168"/>
    </location>
</feature>
<dbReference type="InterPro" id="IPR016166">
    <property type="entry name" value="FAD-bd_PCMH"/>
</dbReference>
<dbReference type="InterPro" id="IPR002346">
    <property type="entry name" value="Mopterin_DH_FAD-bd"/>
</dbReference>
<evidence type="ECO:0000256" key="3">
    <source>
        <dbReference type="ARBA" id="ARBA00023002"/>
    </source>
</evidence>
<dbReference type="InterPro" id="IPR005107">
    <property type="entry name" value="CO_DH_flav_C"/>
</dbReference>
<dbReference type="PATRIC" id="fig|1429043.3.peg.5705"/>
<accession>A0A0D2HJQ1</accession>
<name>A0A0D2HJQ1_9BACT</name>
<dbReference type="SUPFAM" id="SSF55447">
    <property type="entry name" value="CO dehydrogenase flavoprotein C-terminal domain-like"/>
    <property type="match status" value="1"/>
</dbReference>
<protein>
    <submittedName>
        <fullName evidence="5">Molybdopterin dehydrogenase</fullName>
    </submittedName>
</protein>
<dbReference type="SMART" id="SM01092">
    <property type="entry name" value="CO_deh_flav_C"/>
    <property type="match status" value="1"/>
</dbReference>
<dbReference type="PANTHER" id="PTHR42659">
    <property type="entry name" value="XANTHINE DEHYDROGENASE SUBUNIT C-RELATED"/>
    <property type="match status" value="1"/>
</dbReference>
<dbReference type="InterPro" id="IPR036683">
    <property type="entry name" value="CO_DH_flav_C_dom_sf"/>
</dbReference>
<gene>
    <name evidence="5" type="ORF">X474_26930</name>
</gene>
<keyword evidence="6" id="KW-1185">Reference proteome</keyword>
<evidence type="ECO:0000256" key="1">
    <source>
        <dbReference type="ARBA" id="ARBA00022630"/>
    </source>
</evidence>
<dbReference type="Gene3D" id="3.30.390.50">
    <property type="entry name" value="CO dehydrogenase flavoprotein, C-terminal domain"/>
    <property type="match status" value="1"/>
</dbReference>
<dbReference type="Pfam" id="PF03450">
    <property type="entry name" value="CO_deh_flav_C"/>
    <property type="match status" value="1"/>
</dbReference>
<dbReference type="SUPFAM" id="SSF56176">
    <property type="entry name" value="FAD-binding/transporter-associated domain-like"/>
    <property type="match status" value="1"/>
</dbReference>
<dbReference type="EMBL" id="AZAC01000078">
    <property type="protein sequence ID" value="KIX10878.1"/>
    <property type="molecule type" value="Genomic_DNA"/>
</dbReference>
<dbReference type="Proteomes" id="UP000032233">
    <property type="component" value="Unassembled WGS sequence"/>
</dbReference>
<evidence type="ECO:0000256" key="2">
    <source>
        <dbReference type="ARBA" id="ARBA00022827"/>
    </source>
</evidence>
<reference evidence="5 6" key="1">
    <citation type="submission" date="2013-11" db="EMBL/GenBank/DDBJ databases">
        <title>Metagenomic analysis of a methanogenic consortium involved in long chain n-alkane degradation.</title>
        <authorList>
            <person name="Davidova I.A."/>
            <person name="Callaghan A.V."/>
            <person name="Wawrik B."/>
            <person name="Pruitt S."/>
            <person name="Marks C."/>
            <person name="Duncan K.E."/>
            <person name="Suflita J.M."/>
        </authorList>
    </citation>
    <scope>NUCLEOTIDE SEQUENCE [LARGE SCALE GENOMIC DNA]</scope>
    <source>
        <strain evidence="5 6">SPR</strain>
    </source>
</reference>
<dbReference type="OrthoDB" id="9783813at2"/>
<keyword evidence="1" id="KW-0285">Flavoprotein</keyword>
<dbReference type="STRING" id="1429043.X474_26930"/>
<dbReference type="InterPro" id="IPR036318">
    <property type="entry name" value="FAD-bd_PCMH-like_sf"/>
</dbReference>
<keyword evidence="2" id="KW-0274">FAD</keyword>
<proteinExistence type="predicted"/>
<dbReference type="GO" id="GO:0016491">
    <property type="term" value="F:oxidoreductase activity"/>
    <property type="evidence" value="ECO:0007669"/>
    <property type="project" value="UniProtKB-KW"/>
</dbReference>
<dbReference type="Pfam" id="PF00941">
    <property type="entry name" value="FAD_binding_5"/>
    <property type="match status" value="1"/>
</dbReference>
<dbReference type="PROSITE" id="PS51387">
    <property type="entry name" value="FAD_PCMH"/>
    <property type="match status" value="1"/>
</dbReference>
<evidence type="ECO:0000313" key="6">
    <source>
        <dbReference type="Proteomes" id="UP000032233"/>
    </source>
</evidence>
<evidence type="ECO:0000259" key="4">
    <source>
        <dbReference type="PROSITE" id="PS51387"/>
    </source>
</evidence>
<dbReference type="Gene3D" id="3.30.465.10">
    <property type="match status" value="1"/>
</dbReference>
<dbReference type="RefSeq" id="WP_044352673.1">
    <property type="nucleotide sequence ID" value="NZ_AZAC01000078.1"/>
</dbReference>
<sequence>MSAFYLPENMEQVWSARRKSPRAGIYAGGTDFLIADDRKRDLICLERVAELKEVLNQDGWIGLGGACTPSELLANPVVMGKLPLLARALALLGSPPIRNMATIGGNIITASPAADTLPPLYVLDAELELVGPEQGRRLKLIDFIKGPGATGLGELEVLKTVWVKAPTGFDLEHFEKVGQRKALAISLVSLAAGFKLGSDGIIQKARLAWGSVGPTVVTSPKVERFLQGKPFGQEILSEAAELAAGEVSPISDLRASAEYRRLLAGRLLLRLLELPSHKQAFV</sequence>